<sequence length="1173" mass="133398">MAELYQVKQLASFFKHNPFVFPLPIRNIARETESQEEGWWVVRRRTVNYSPPQRRAGRMDDFSVRVHHRGRFCSDKGKNEYIDGEVTTVDWCDRDRWSVIEAYDVVEKLGYIAENIGVLWYKDTELGLEGLKLLKGDEEAMEMANIGVEKKVVDLYVVHKASIPDDFCYDIGYLDVGGGSKVVEEECVDADSGPSDIRQAQNIQAEAQGGGVDMEAQMQGLVDAHLSAEEVLQNIGDGDNSEEEDDTDDPDYEADSDLHFSDSEDDYCGDDGLFDVDITLGEMHQDIRKSKKSKSAVEKLKKTQKVAAGKRKSSRLSDDEGLNSDELEKVLSEDDEASKKKFPVHKELKDMSKYKWEAGTLYATREEFKEAVTSYAVHTGRNIKFPVVDNVRVRAKCGDGCEWFAYAVKMANEDSWQLRIVNDHHSCNTVFDIKVMKSKWLAKVFRRKVEENPKLKLGTIQSRTLRKWNVQISRAKAFRAKQIALVDINGTFREQYRRLYDYCHELLRTNPGTSPEKQSHRRKVGGWLDVAPSTTVRHSDVQDGACCDAVETEGGVWDSIQSSTIQTMDDFSVRVHHRGRFCSDKGKNEYIDGEVTTVDWCDRDRWSVIEAYDVVEKLGYIAENIGVLWYKDTELGLEGLKLLKGDEEAMEMANIGVEKKVVDLYVVHKASIPNDFCYDIGYLDVGGGSKVVEEECVDADSGPSDIRQAQNIQAEAQGGGVDMEAQMQGLVDAHLSAEEVLQNIGDGDNSEEEDDTDDPDYEADSDLHFSDSEDDYCGDDGLFDVDITLGEMHQDIRKSKKSKSAVEKLKKTQKVAAGKRKSSRLSDDEGLNSDELEEVSSEDDEASKKKFPVHKELKDMSKYKWEAGTLYATREEFKEAVTSYAVHTGRNIKFPVVDNVRVRAKCGDGCEWFAYAVKMANEDSWQLRTVNDHHSCNTVFDIKVMKSKWLAKVFRRKVEENPKLKLGTIQSRTLRKWNVQISRAKAFRAKQIALVDINGTFREQYRRLYDYYHELLRTNPGSSVKLHLKLQKEIDAFRWWFPVAAGISKFEVIRGRDKFVVDLLKKECTCRKFQMTDLPCPHAVSAINCAKDDIRKYVSSCYTKAAYVACYTPVINPCNGHTMWERTTHPDVMPPPHRVPIGRPKKKRARGRVKNHRAQAHLGWGYNKNALVV</sequence>
<accession>A0A445CXL7</accession>
<evidence type="ECO:0000313" key="7">
    <source>
        <dbReference type="EMBL" id="RYR55723.1"/>
    </source>
</evidence>
<dbReference type="PANTHER" id="PTHR31973:SF187">
    <property type="entry name" value="MUTATOR TRANSPOSASE MUDRA PROTEIN"/>
    <property type="match status" value="1"/>
</dbReference>
<dbReference type="EMBL" id="SDMP01000006">
    <property type="protein sequence ID" value="RYR55723.1"/>
    <property type="molecule type" value="Genomic_DNA"/>
</dbReference>
<evidence type="ECO:0000256" key="4">
    <source>
        <dbReference type="PROSITE-ProRule" id="PRU00325"/>
    </source>
</evidence>
<organism evidence="7 8">
    <name type="scientific">Arachis hypogaea</name>
    <name type="common">Peanut</name>
    <dbReference type="NCBI Taxonomy" id="3818"/>
    <lineage>
        <taxon>Eukaryota</taxon>
        <taxon>Viridiplantae</taxon>
        <taxon>Streptophyta</taxon>
        <taxon>Embryophyta</taxon>
        <taxon>Tracheophyta</taxon>
        <taxon>Spermatophyta</taxon>
        <taxon>Magnoliopsida</taxon>
        <taxon>eudicotyledons</taxon>
        <taxon>Gunneridae</taxon>
        <taxon>Pentapetalae</taxon>
        <taxon>rosids</taxon>
        <taxon>fabids</taxon>
        <taxon>Fabales</taxon>
        <taxon>Fabaceae</taxon>
        <taxon>Papilionoideae</taxon>
        <taxon>50 kb inversion clade</taxon>
        <taxon>dalbergioids sensu lato</taxon>
        <taxon>Dalbergieae</taxon>
        <taxon>Pterocarpus clade</taxon>
        <taxon>Arachis</taxon>
    </lineage>
</organism>
<dbReference type="SMART" id="SM00575">
    <property type="entry name" value="ZnF_PMZ"/>
    <property type="match status" value="1"/>
</dbReference>
<keyword evidence="1" id="KW-0479">Metal-binding</keyword>
<feature type="compositionally biased region" description="Acidic residues" evidence="5">
    <location>
        <begin position="828"/>
        <end position="845"/>
    </location>
</feature>
<feature type="domain" description="SWIM-type" evidence="6">
    <location>
        <begin position="1059"/>
        <end position="1091"/>
    </location>
</feature>
<dbReference type="InterPro" id="IPR006564">
    <property type="entry name" value="Znf_PMZ"/>
</dbReference>
<protein>
    <recommendedName>
        <fullName evidence="6">SWIM-type domain-containing protein</fullName>
    </recommendedName>
</protein>
<feature type="compositionally biased region" description="Acidic residues" evidence="5">
    <location>
        <begin position="239"/>
        <end position="255"/>
    </location>
</feature>
<evidence type="ECO:0000313" key="8">
    <source>
        <dbReference type="Proteomes" id="UP000289738"/>
    </source>
</evidence>
<feature type="region of interest" description="Disordered" evidence="5">
    <location>
        <begin position="1129"/>
        <end position="1151"/>
    </location>
</feature>
<feature type="region of interest" description="Disordered" evidence="5">
    <location>
        <begin position="796"/>
        <end position="849"/>
    </location>
</feature>
<dbReference type="AlphaFoldDB" id="A0A445CXL7"/>
<feature type="compositionally biased region" description="Basic residues" evidence="5">
    <location>
        <begin position="302"/>
        <end position="314"/>
    </location>
</feature>
<name>A0A445CXL7_ARAHY</name>
<evidence type="ECO:0000256" key="1">
    <source>
        <dbReference type="ARBA" id="ARBA00022723"/>
    </source>
</evidence>
<gene>
    <name evidence="7" type="ORF">Ahy_A06g030902</name>
</gene>
<evidence type="ECO:0000256" key="5">
    <source>
        <dbReference type="SAM" id="MobiDB-lite"/>
    </source>
</evidence>
<reference evidence="7 8" key="1">
    <citation type="submission" date="2019-01" db="EMBL/GenBank/DDBJ databases">
        <title>Sequencing of cultivated peanut Arachis hypogaea provides insights into genome evolution and oil improvement.</title>
        <authorList>
            <person name="Chen X."/>
        </authorList>
    </citation>
    <scope>NUCLEOTIDE SEQUENCE [LARGE SCALE GENOMIC DNA]</scope>
    <source>
        <strain evidence="8">cv. Fuhuasheng</strain>
        <tissue evidence="7">Leaves</tissue>
    </source>
</reference>
<comment type="caution">
    <text evidence="7">The sequence shown here is derived from an EMBL/GenBank/DDBJ whole genome shotgun (WGS) entry which is preliminary data.</text>
</comment>
<keyword evidence="8" id="KW-1185">Reference proteome</keyword>
<dbReference type="InterPro" id="IPR007527">
    <property type="entry name" value="Znf_SWIM"/>
</dbReference>
<keyword evidence="3" id="KW-0862">Zinc</keyword>
<feature type="region of interest" description="Disordered" evidence="5">
    <location>
        <begin position="745"/>
        <end position="774"/>
    </location>
</feature>
<feature type="region of interest" description="Disordered" evidence="5">
    <location>
        <begin position="236"/>
        <end position="265"/>
    </location>
</feature>
<keyword evidence="2 4" id="KW-0863">Zinc-finger</keyword>
<dbReference type="InterPro" id="IPR058594">
    <property type="entry name" value="PB1-like_dom_pln"/>
</dbReference>
<evidence type="ECO:0000256" key="3">
    <source>
        <dbReference type="ARBA" id="ARBA00022833"/>
    </source>
</evidence>
<feature type="region of interest" description="Disordered" evidence="5">
    <location>
        <begin position="287"/>
        <end position="323"/>
    </location>
</feature>
<dbReference type="Proteomes" id="UP000289738">
    <property type="component" value="Chromosome A06"/>
</dbReference>
<dbReference type="Pfam" id="PF26130">
    <property type="entry name" value="PB1-like"/>
    <property type="match status" value="2"/>
</dbReference>
<evidence type="ECO:0000259" key="6">
    <source>
        <dbReference type="PROSITE" id="PS50966"/>
    </source>
</evidence>
<feature type="compositionally biased region" description="Acidic residues" evidence="5">
    <location>
        <begin position="748"/>
        <end position="764"/>
    </location>
</feature>
<dbReference type="GO" id="GO:0008270">
    <property type="term" value="F:zinc ion binding"/>
    <property type="evidence" value="ECO:0007669"/>
    <property type="project" value="UniProtKB-KW"/>
</dbReference>
<proteinExistence type="predicted"/>
<dbReference type="Pfam" id="PF04434">
    <property type="entry name" value="SWIM"/>
    <property type="match status" value="1"/>
</dbReference>
<dbReference type="PANTHER" id="PTHR31973">
    <property type="entry name" value="POLYPROTEIN, PUTATIVE-RELATED"/>
    <property type="match status" value="1"/>
</dbReference>
<evidence type="ECO:0000256" key="2">
    <source>
        <dbReference type="ARBA" id="ARBA00022771"/>
    </source>
</evidence>
<dbReference type="PROSITE" id="PS50966">
    <property type="entry name" value="ZF_SWIM"/>
    <property type="match status" value="1"/>
</dbReference>
<feature type="compositionally biased region" description="Basic residues" evidence="5">
    <location>
        <begin position="811"/>
        <end position="823"/>
    </location>
</feature>